<name>A0A2I0T1H5_LIMLA</name>
<proteinExistence type="predicted"/>
<organism evidence="1 2">
    <name type="scientific">Limosa lapponica baueri</name>
    <dbReference type="NCBI Taxonomy" id="1758121"/>
    <lineage>
        <taxon>Eukaryota</taxon>
        <taxon>Metazoa</taxon>
        <taxon>Chordata</taxon>
        <taxon>Craniata</taxon>
        <taxon>Vertebrata</taxon>
        <taxon>Euteleostomi</taxon>
        <taxon>Archelosauria</taxon>
        <taxon>Archosauria</taxon>
        <taxon>Dinosauria</taxon>
        <taxon>Saurischia</taxon>
        <taxon>Theropoda</taxon>
        <taxon>Coelurosauria</taxon>
        <taxon>Aves</taxon>
        <taxon>Neognathae</taxon>
        <taxon>Neoaves</taxon>
        <taxon>Charadriiformes</taxon>
        <taxon>Scolopacidae</taxon>
        <taxon>Limosa</taxon>
    </lineage>
</organism>
<dbReference type="AlphaFoldDB" id="A0A2I0T1H5"/>
<sequence>MCNCHSESEQRLREHVQQQLPTGATDLTVELQGYVFGLGGSEGVSHRAACPVEIQFQAPKKSGGMKNVKQKSFLRASYCPFCGEKYDNKTPDRQENRMSKQSYTPGPWDYWSGYNPVDELEAQITTEDGDIVIASYNRQIPEGEANAKLLAAAPELLEALEACVARITNEVADAEFLDEVEQARVAIAKATA</sequence>
<dbReference type="Proteomes" id="UP000233556">
    <property type="component" value="Unassembled WGS sequence"/>
</dbReference>
<gene>
    <name evidence="1" type="ORF">llap_22049</name>
</gene>
<evidence type="ECO:0000313" key="2">
    <source>
        <dbReference type="Proteomes" id="UP000233556"/>
    </source>
</evidence>
<keyword evidence="2" id="KW-1185">Reference proteome</keyword>
<dbReference type="EMBL" id="KZ525360">
    <property type="protein sequence ID" value="PKU27648.1"/>
    <property type="molecule type" value="Genomic_DNA"/>
</dbReference>
<reference evidence="2" key="1">
    <citation type="submission" date="2017-11" db="EMBL/GenBank/DDBJ databases">
        <authorList>
            <person name="Lima N.C."/>
            <person name="Parody-Merino A.M."/>
            <person name="Battley P.F."/>
            <person name="Fidler A.E."/>
            <person name="Prosdocimi F."/>
        </authorList>
    </citation>
    <scope>NUCLEOTIDE SEQUENCE [LARGE SCALE GENOMIC DNA]</scope>
</reference>
<protein>
    <submittedName>
        <fullName evidence="1">Uncharacterized protein</fullName>
    </submittedName>
</protein>
<accession>A0A2I0T1H5</accession>
<reference evidence="2" key="2">
    <citation type="submission" date="2017-12" db="EMBL/GenBank/DDBJ databases">
        <title>Genome sequence of the Bar-tailed Godwit (Limosa lapponica baueri).</title>
        <authorList>
            <person name="Lima N.C.B."/>
            <person name="Parody-Merino A.M."/>
            <person name="Battley P.F."/>
            <person name="Fidler A.E."/>
            <person name="Prosdocimi F."/>
        </authorList>
    </citation>
    <scope>NUCLEOTIDE SEQUENCE [LARGE SCALE GENOMIC DNA]</scope>
</reference>
<evidence type="ECO:0000313" key="1">
    <source>
        <dbReference type="EMBL" id="PKU27648.1"/>
    </source>
</evidence>